<dbReference type="Gene3D" id="3.40.50.880">
    <property type="match status" value="1"/>
</dbReference>
<dbReference type="PROSITE" id="PS51273">
    <property type="entry name" value="GATASE_TYPE_1"/>
    <property type="match status" value="1"/>
</dbReference>
<sequence length="247" mass="26278">MSRLLVVQNHRGGGPGRFGDWLVADGVSLDVVRAYAGEPLPRRTEHDGVLVLGGGYLPDDDARVPWLAPTRALVAGAVERGDPVFGICLGGQLLARVAGGTVRGEHGEPEFGSTPLTLRGEAGADPLFAGLPERVTAVEHHVDAVTALPPGATWLASSERCPYQAFRVGERAWGVQFHPEAGADRVRGWDADRLRARGFDPAELLRRAELDEPAAEAVWRKVARRFAAVVRAGAAGHESRGARAVSP</sequence>
<proteinExistence type="predicted"/>
<dbReference type="CDD" id="cd01741">
    <property type="entry name" value="GATase1_1"/>
    <property type="match status" value="1"/>
</dbReference>
<evidence type="ECO:0000259" key="1">
    <source>
        <dbReference type="Pfam" id="PF00117"/>
    </source>
</evidence>
<dbReference type="SUPFAM" id="SSF52317">
    <property type="entry name" value="Class I glutamine amidotransferase-like"/>
    <property type="match status" value="1"/>
</dbReference>
<accession>A0ABV9WM64</accession>
<protein>
    <submittedName>
        <fullName evidence="2">Type 1 glutamine amidotransferase</fullName>
    </submittedName>
</protein>
<dbReference type="InterPro" id="IPR029062">
    <property type="entry name" value="Class_I_gatase-like"/>
</dbReference>
<dbReference type="PANTHER" id="PTHR42695:SF5">
    <property type="entry name" value="GLUTAMINE AMIDOTRANSFERASE YLR126C-RELATED"/>
    <property type="match status" value="1"/>
</dbReference>
<dbReference type="RefSeq" id="WP_271413469.1">
    <property type="nucleotide sequence ID" value="NZ_BAAATN010000003.1"/>
</dbReference>
<keyword evidence="3" id="KW-1185">Reference proteome</keyword>
<dbReference type="InterPro" id="IPR017926">
    <property type="entry name" value="GATASE"/>
</dbReference>
<reference evidence="3" key="1">
    <citation type="journal article" date="2019" name="Int. J. Syst. Evol. Microbiol.">
        <title>The Global Catalogue of Microorganisms (GCM) 10K type strain sequencing project: providing services to taxonomists for standard genome sequencing and annotation.</title>
        <authorList>
            <consortium name="The Broad Institute Genomics Platform"/>
            <consortium name="The Broad Institute Genome Sequencing Center for Infectious Disease"/>
            <person name="Wu L."/>
            <person name="Ma J."/>
        </authorList>
    </citation>
    <scope>NUCLEOTIDE SEQUENCE [LARGE SCALE GENOMIC DNA]</scope>
    <source>
        <strain evidence="3">CGMCC 4.1542</strain>
    </source>
</reference>
<keyword evidence="2" id="KW-0315">Glutamine amidotransferase</keyword>
<name>A0ABV9WM64_9ACTN</name>
<dbReference type="Proteomes" id="UP001595855">
    <property type="component" value="Unassembled WGS sequence"/>
</dbReference>
<dbReference type="InterPro" id="IPR044992">
    <property type="entry name" value="ChyE-like"/>
</dbReference>
<dbReference type="Pfam" id="PF00117">
    <property type="entry name" value="GATase"/>
    <property type="match status" value="1"/>
</dbReference>
<comment type="caution">
    <text evidence="2">The sequence shown here is derived from an EMBL/GenBank/DDBJ whole genome shotgun (WGS) entry which is preliminary data.</text>
</comment>
<evidence type="ECO:0000313" key="3">
    <source>
        <dbReference type="Proteomes" id="UP001595855"/>
    </source>
</evidence>
<dbReference type="EMBL" id="JBHSJO010000001">
    <property type="protein sequence ID" value="MFC5013683.1"/>
    <property type="molecule type" value="Genomic_DNA"/>
</dbReference>
<gene>
    <name evidence="2" type="ORF">ACFPRC_02190</name>
</gene>
<organism evidence="2 3">
    <name type="scientific">Streptomyces lienomycini</name>
    <dbReference type="NCBI Taxonomy" id="284035"/>
    <lineage>
        <taxon>Bacteria</taxon>
        <taxon>Bacillati</taxon>
        <taxon>Actinomycetota</taxon>
        <taxon>Actinomycetes</taxon>
        <taxon>Kitasatosporales</taxon>
        <taxon>Streptomycetaceae</taxon>
        <taxon>Streptomyces</taxon>
    </lineage>
</organism>
<evidence type="ECO:0000313" key="2">
    <source>
        <dbReference type="EMBL" id="MFC5013683.1"/>
    </source>
</evidence>
<feature type="domain" description="Glutamine amidotransferase" evidence="1">
    <location>
        <begin position="26"/>
        <end position="181"/>
    </location>
</feature>
<dbReference type="PANTHER" id="PTHR42695">
    <property type="entry name" value="GLUTAMINE AMIDOTRANSFERASE YLR126C-RELATED"/>
    <property type="match status" value="1"/>
</dbReference>